<dbReference type="GO" id="GO:0090729">
    <property type="term" value="F:toxin activity"/>
    <property type="evidence" value="ECO:0007669"/>
    <property type="project" value="InterPro"/>
</dbReference>
<protein>
    <recommendedName>
        <fullName evidence="1">Pesticidal crystal protein domain-containing protein</fullName>
    </recommendedName>
</protein>
<dbReference type="Proteomes" id="UP000007797">
    <property type="component" value="Unassembled WGS sequence"/>
</dbReference>
<dbReference type="OrthoDB" id="22869at2759"/>
<reference evidence="3" key="1">
    <citation type="journal article" date="2011" name="Genome Res.">
        <title>Phylogeny-wide analysis of social amoeba genomes highlights ancient origins for complex intercellular communication.</title>
        <authorList>
            <person name="Heidel A.J."/>
            <person name="Lawal H.M."/>
            <person name="Felder M."/>
            <person name="Schilde C."/>
            <person name="Helps N.R."/>
            <person name="Tunggal B."/>
            <person name="Rivero F."/>
            <person name="John U."/>
            <person name="Schleicher M."/>
            <person name="Eichinger L."/>
            <person name="Platzer M."/>
            <person name="Noegel A.A."/>
            <person name="Schaap P."/>
            <person name="Gloeckner G."/>
        </authorList>
    </citation>
    <scope>NUCLEOTIDE SEQUENCE [LARGE SCALE GENOMIC DNA]</scope>
    <source>
        <strain evidence="3">SH3</strain>
    </source>
</reference>
<dbReference type="RefSeq" id="XP_004354283.1">
    <property type="nucleotide sequence ID" value="XM_004354231.1"/>
</dbReference>
<dbReference type="PANTHER" id="PTHR38082:SF2">
    <property type="entry name" value="PESTICIDAL CRYSTAL PROTEIN N-TERMINAL DOMAIN-CONTAINING PROTEIN"/>
    <property type="match status" value="1"/>
</dbReference>
<dbReference type="InterPro" id="IPR036716">
    <property type="entry name" value="Pest_crys_N_sf"/>
</dbReference>
<dbReference type="EMBL" id="GL883026">
    <property type="protein sequence ID" value="EGG15541.1"/>
    <property type="molecule type" value="Genomic_DNA"/>
</dbReference>
<dbReference type="GeneID" id="14867774"/>
<dbReference type="GO" id="GO:0001907">
    <property type="term" value="P:symbiont-mediated killing of host cell"/>
    <property type="evidence" value="ECO:0007669"/>
    <property type="project" value="InterPro"/>
</dbReference>
<proteinExistence type="predicted"/>
<dbReference type="SUPFAM" id="SSF56849">
    <property type="entry name" value="delta-Endotoxin (insectocide), N-terminal domain"/>
    <property type="match status" value="1"/>
</dbReference>
<dbReference type="KEGG" id="dfa:DFA_10383"/>
<gene>
    <name evidence="2" type="ORF">DFA_10383</name>
</gene>
<sequence>MPKVGKFAKAKGKFIKSSKDKLRAKKDEFVQNLKSDPFSCISAKDIVDFCEDPEGVIKNLANDPDLLPSLVSGALSLVPVVGPFLASVFDLFFPKPPEKEMVSKEDLEKRLDEFRIQMEGIMDKKIAESEVQTWKRLCEAFFKGLVDNMEVLRTKVGVLKVRLREGEADSNLKTYVREAFESLRAQVKGIIRFCGNHAMVDNVVPYYLDSLFIYIVVMANLNVCQKKRILIIF</sequence>
<dbReference type="InterPro" id="IPR005639">
    <property type="entry name" value="Pest_crys_dom_I"/>
</dbReference>
<dbReference type="PANTHER" id="PTHR38082">
    <property type="entry name" value="ENDOTOXIN_N DOMAIN-CONTAINING PROTEIN"/>
    <property type="match status" value="1"/>
</dbReference>
<accession>F4QA22</accession>
<dbReference type="Pfam" id="PF03945">
    <property type="entry name" value="Endotoxin_N"/>
    <property type="match status" value="1"/>
</dbReference>
<feature type="domain" description="Pesticidal crystal protein" evidence="1">
    <location>
        <begin position="71"/>
        <end position="187"/>
    </location>
</feature>
<evidence type="ECO:0000313" key="3">
    <source>
        <dbReference type="Proteomes" id="UP000007797"/>
    </source>
</evidence>
<evidence type="ECO:0000313" key="2">
    <source>
        <dbReference type="EMBL" id="EGG15541.1"/>
    </source>
</evidence>
<organism evidence="2 3">
    <name type="scientific">Cavenderia fasciculata</name>
    <name type="common">Slime mold</name>
    <name type="synonym">Dictyostelium fasciculatum</name>
    <dbReference type="NCBI Taxonomy" id="261658"/>
    <lineage>
        <taxon>Eukaryota</taxon>
        <taxon>Amoebozoa</taxon>
        <taxon>Evosea</taxon>
        <taxon>Eumycetozoa</taxon>
        <taxon>Dictyostelia</taxon>
        <taxon>Acytosteliales</taxon>
        <taxon>Cavenderiaceae</taxon>
        <taxon>Cavenderia</taxon>
    </lineage>
</organism>
<evidence type="ECO:0000259" key="1">
    <source>
        <dbReference type="Pfam" id="PF03945"/>
    </source>
</evidence>
<keyword evidence="3" id="KW-1185">Reference proteome</keyword>
<dbReference type="AlphaFoldDB" id="F4QA22"/>
<dbReference type="Gene3D" id="1.20.190.10">
    <property type="entry name" value="Pesticidal crystal protein, N-terminal domain"/>
    <property type="match status" value="1"/>
</dbReference>
<name>F4QA22_CACFS</name>